<reference evidence="1 2" key="1">
    <citation type="journal article" date="2020" name="mSystems">
        <title>Defining Genomic and Predicted Metabolic Features of the Acetobacterium Genus.</title>
        <authorList>
            <person name="Ross D.E."/>
            <person name="Marshall C.W."/>
            <person name="Gulliver D."/>
            <person name="May H.D."/>
            <person name="Norman R.S."/>
        </authorList>
    </citation>
    <scope>NUCLEOTIDE SEQUENCE [LARGE SCALE GENOMIC DNA]</scope>
    <source>
        <strain evidence="1 2">DSM 8238</strain>
    </source>
</reference>
<organism evidence="1 2">
    <name type="scientific">Acetobacterium fimetarium</name>
    <dbReference type="NCBI Taxonomy" id="52691"/>
    <lineage>
        <taxon>Bacteria</taxon>
        <taxon>Bacillati</taxon>
        <taxon>Bacillota</taxon>
        <taxon>Clostridia</taxon>
        <taxon>Eubacteriales</taxon>
        <taxon>Eubacteriaceae</taxon>
        <taxon>Acetobacterium</taxon>
    </lineage>
</organism>
<dbReference type="InterPro" id="IPR025503">
    <property type="entry name" value="DUF4391"/>
</dbReference>
<protein>
    <submittedName>
        <fullName evidence="1">DUF4391 family protein</fullName>
    </submittedName>
</protein>
<dbReference type="Proteomes" id="UP000603234">
    <property type="component" value="Unassembled WGS sequence"/>
</dbReference>
<proteinExistence type="predicted"/>
<dbReference type="RefSeq" id="WP_186840932.1">
    <property type="nucleotide sequence ID" value="NZ_WJBC01000001.1"/>
</dbReference>
<accession>A0ABR6WQV8</accession>
<evidence type="ECO:0000313" key="2">
    <source>
        <dbReference type="Proteomes" id="UP000603234"/>
    </source>
</evidence>
<sequence>MKCKKGNGDGMIRLPASTEVNKSIPKEILSKYLNKSGVLTRPFNDEIISMVWTHRLSPETMAVRRGKNVAEIAVIEIILKRQANSQMLFEILNREIDHFTVFIVRYEEWGQLWCGSRETGNSTDEWSLKTYSQTSWMPYEELVLNVQGPDLDQIYKNFIMQITGVPVPLDHAAWVMADEITAVTEPDSETADRLEKLTAAASELENQLDHETTFNRQLQLMRELRSVKAEMQMLQSAKTKAAEVFQPEMEGLPLDNLERIKVMFPNVVIKMEEG</sequence>
<name>A0ABR6WQV8_9FIRM</name>
<comment type="caution">
    <text evidence="1">The sequence shown here is derived from an EMBL/GenBank/DDBJ whole genome shotgun (WGS) entry which is preliminary data.</text>
</comment>
<gene>
    <name evidence="1" type="ORF">GH808_00970</name>
</gene>
<keyword evidence="2" id="KW-1185">Reference proteome</keyword>
<dbReference type="EMBL" id="WJBC01000001">
    <property type="protein sequence ID" value="MBC3803014.1"/>
    <property type="molecule type" value="Genomic_DNA"/>
</dbReference>
<dbReference type="Pfam" id="PF14335">
    <property type="entry name" value="DUF4391"/>
    <property type="match status" value="1"/>
</dbReference>
<evidence type="ECO:0000313" key="1">
    <source>
        <dbReference type="EMBL" id="MBC3803014.1"/>
    </source>
</evidence>